<feature type="transmembrane region" description="Helical" evidence="1">
    <location>
        <begin position="40"/>
        <end position="60"/>
    </location>
</feature>
<evidence type="ECO:0000256" key="1">
    <source>
        <dbReference type="SAM" id="Phobius"/>
    </source>
</evidence>
<protein>
    <submittedName>
        <fullName evidence="2">Uncharacterized protein</fullName>
    </submittedName>
</protein>
<keyword evidence="1" id="KW-1133">Transmembrane helix</keyword>
<keyword evidence="1" id="KW-0812">Transmembrane</keyword>
<feature type="transmembrane region" description="Helical" evidence="1">
    <location>
        <begin position="132"/>
        <end position="159"/>
    </location>
</feature>
<evidence type="ECO:0000313" key="2">
    <source>
        <dbReference type="EMBL" id="SDW51735.1"/>
    </source>
</evidence>
<proteinExistence type="predicted"/>
<evidence type="ECO:0000313" key="3">
    <source>
        <dbReference type="Proteomes" id="UP000182107"/>
    </source>
</evidence>
<name>A0AAE8HKP2_STREI</name>
<gene>
    <name evidence="2" type="ORF">SAMN05216415_0885</name>
</gene>
<feature type="transmembrane region" description="Helical" evidence="1">
    <location>
        <begin position="72"/>
        <end position="91"/>
    </location>
</feature>
<dbReference type="Proteomes" id="UP000182107">
    <property type="component" value="Unassembled WGS sequence"/>
</dbReference>
<dbReference type="RefSeq" id="WP_074602486.1">
    <property type="nucleotide sequence ID" value="NZ_FNMW01000001.1"/>
</dbReference>
<organism evidence="2 3">
    <name type="scientific">Streptococcus equinus</name>
    <name type="common">Streptococcus bovis</name>
    <dbReference type="NCBI Taxonomy" id="1335"/>
    <lineage>
        <taxon>Bacteria</taxon>
        <taxon>Bacillati</taxon>
        <taxon>Bacillota</taxon>
        <taxon>Bacilli</taxon>
        <taxon>Lactobacillales</taxon>
        <taxon>Streptococcaceae</taxon>
        <taxon>Streptococcus</taxon>
    </lineage>
</organism>
<feature type="transmembrane region" description="Helical" evidence="1">
    <location>
        <begin position="16"/>
        <end position="34"/>
    </location>
</feature>
<comment type="caution">
    <text evidence="2">The sequence shown here is derived from an EMBL/GenBank/DDBJ whole genome shotgun (WGS) entry which is preliminary data.</text>
</comment>
<keyword evidence="1" id="KW-0472">Membrane</keyword>
<sequence>MAEDEKVDNTENNIKLLEAVSFGIIILTFFSKVGGYNEDALCFGIINYLIILVVMIVIFGKAEIDTFFKINFEEITKFILGVSVSTILLFISENEKFEYPYNYIIAILIFISFILWIVWIVINLFRLRDNSLYLKIVLLTWIALFMDLSTPLLLAVAIFMKLKDSISKLNPIVPLLTKYILLFFILSIILSIIVIIFWRRKFEKER</sequence>
<dbReference type="EMBL" id="FNMW01000001">
    <property type="protein sequence ID" value="SDW51735.1"/>
    <property type="molecule type" value="Genomic_DNA"/>
</dbReference>
<feature type="transmembrane region" description="Helical" evidence="1">
    <location>
        <begin position="179"/>
        <end position="198"/>
    </location>
</feature>
<reference evidence="2 3" key="1">
    <citation type="submission" date="2016-10" db="EMBL/GenBank/DDBJ databases">
        <authorList>
            <person name="Varghese N."/>
            <person name="Submissions S."/>
        </authorList>
    </citation>
    <scope>NUCLEOTIDE SEQUENCE [LARGE SCALE GENOMIC DNA]</scope>
    <source>
        <strain evidence="2 3">Sb17</strain>
    </source>
</reference>
<accession>A0AAE8HKP2</accession>
<feature type="transmembrane region" description="Helical" evidence="1">
    <location>
        <begin position="103"/>
        <end position="125"/>
    </location>
</feature>
<dbReference type="AlphaFoldDB" id="A0AAE8HKP2"/>